<name>A0A246WVC0_9BURK</name>
<keyword evidence="1" id="KW-1133">Transmembrane helix</keyword>
<evidence type="ECO:0008006" key="6">
    <source>
        <dbReference type="Google" id="ProtNLM"/>
    </source>
</evidence>
<reference evidence="3 4" key="1">
    <citation type="submission" date="2017-06" db="EMBL/GenBank/DDBJ databases">
        <title>Herbaspirillum phytohormonus sp. nov., isolated from the root nodule of Robinia pseudoacacia in lead-zinc mine.</title>
        <authorList>
            <person name="Fan M."/>
            <person name="Lin Y."/>
        </authorList>
    </citation>
    <scope>NUCLEOTIDE SEQUENCE [LARGE SCALE GENOMIC DNA]</scope>
    <source>
        <strain evidence="3 4">HZ10</strain>
    </source>
</reference>
<protein>
    <recommendedName>
        <fullName evidence="6">Heme exporter protein D</fullName>
    </recommendedName>
</protein>
<keyword evidence="5" id="KW-1185">Reference proteome</keyword>
<dbReference type="RefSeq" id="WP_079214930.1">
    <property type="nucleotide sequence ID" value="NZ_CP018845.1"/>
</dbReference>
<evidence type="ECO:0000313" key="5">
    <source>
        <dbReference type="Proteomes" id="UP000536746"/>
    </source>
</evidence>
<evidence type="ECO:0000313" key="2">
    <source>
        <dbReference type="EMBL" id="NUU01365.1"/>
    </source>
</evidence>
<feature type="transmembrane region" description="Helical" evidence="1">
    <location>
        <begin position="12"/>
        <end position="34"/>
    </location>
</feature>
<gene>
    <name evidence="3" type="ORF">CEJ42_00610</name>
    <name evidence="2" type="ORF">HNO84_07130</name>
</gene>
<evidence type="ECO:0000256" key="1">
    <source>
        <dbReference type="SAM" id="Phobius"/>
    </source>
</evidence>
<accession>A0A246WVC0</accession>
<evidence type="ECO:0000313" key="4">
    <source>
        <dbReference type="Proteomes" id="UP000197596"/>
    </source>
</evidence>
<dbReference type="AlphaFoldDB" id="A0A246WVC0"/>
<dbReference type="EMBL" id="NJGU01000001">
    <property type="protein sequence ID" value="OWY30621.1"/>
    <property type="molecule type" value="Genomic_DNA"/>
</dbReference>
<keyword evidence="1" id="KW-0812">Transmembrane</keyword>
<dbReference type="Proteomes" id="UP000197596">
    <property type="component" value="Unassembled WGS sequence"/>
</dbReference>
<proteinExistence type="predicted"/>
<organism evidence="3 4">
    <name type="scientific">Herbaspirillum robiniae</name>
    <dbReference type="NCBI Taxonomy" id="2014887"/>
    <lineage>
        <taxon>Bacteria</taxon>
        <taxon>Pseudomonadati</taxon>
        <taxon>Pseudomonadota</taxon>
        <taxon>Betaproteobacteria</taxon>
        <taxon>Burkholderiales</taxon>
        <taxon>Oxalobacteraceae</taxon>
        <taxon>Herbaspirillum</taxon>
    </lineage>
</organism>
<dbReference type="OrthoDB" id="8722989at2"/>
<reference evidence="2 5" key="2">
    <citation type="journal article" date="2020" name="Front. Plant Sci.">
        <title>Isolation of Rhizosphere Bacteria That Improve Quality and Water Stress Tolerance in Greenhouse Ornamentals.</title>
        <authorList>
            <person name="Nordstedt N.P."/>
            <person name="Jones M.L."/>
        </authorList>
    </citation>
    <scope>NUCLEOTIDE SEQUENCE [LARGE SCALE GENOMIC DNA]</scope>
    <source>
        <strain evidence="2 5">C6C2</strain>
    </source>
</reference>
<sequence>MNVFQSLMHYGSYALAFYALYVVAGSLAFGYYIWRRVYSGSASKTVSISRDLRDSDSHAG</sequence>
<keyword evidence="1" id="KW-0472">Membrane</keyword>
<evidence type="ECO:0000313" key="3">
    <source>
        <dbReference type="EMBL" id="OWY30621.1"/>
    </source>
</evidence>
<comment type="caution">
    <text evidence="3">The sequence shown here is derived from an EMBL/GenBank/DDBJ whole genome shotgun (WGS) entry which is preliminary data.</text>
</comment>
<dbReference type="EMBL" id="JABFMT010000005">
    <property type="protein sequence ID" value="NUU01365.1"/>
    <property type="molecule type" value="Genomic_DNA"/>
</dbReference>
<dbReference type="Proteomes" id="UP000536746">
    <property type="component" value="Unassembled WGS sequence"/>
</dbReference>